<name>A0A3E1HLG5_9MYCO</name>
<dbReference type="RefSeq" id="WP_116539265.1">
    <property type="nucleotide sequence ID" value="NZ_QAYL01000001.1"/>
</dbReference>
<sequence length="61" mass="6449">MAQQTSLASGKSSALVCPASPYQRSLVDITGIVQLFDGDVTIQSLLEQAFQSPLGVSIYFA</sequence>
<organism evidence="1 2">
    <name type="scientific">Mycobacterium uberis</name>
    <dbReference type="NCBI Taxonomy" id="2162698"/>
    <lineage>
        <taxon>Bacteria</taxon>
        <taxon>Bacillati</taxon>
        <taxon>Actinomycetota</taxon>
        <taxon>Actinomycetes</taxon>
        <taxon>Mycobacteriales</taxon>
        <taxon>Mycobacteriaceae</taxon>
        <taxon>Mycobacterium</taxon>
    </lineage>
</organism>
<reference evidence="1 2" key="1">
    <citation type="submission" date="2018-07" db="EMBL/GenBank/DDBJ databases">
        <title>Whole genome sequence of Mycobacterium uberis.</title>
        <authorList>
            <person name="Benjak A."/>
        </authorList>
    </citation>
    <scope>NUCLEOTIDE SEQUENCE [LARGE SCALE GENOMIC DNA]</scope>
    <source>
        <strain evidence="1 2">Jura</strain>
    </source>
</reference>
<gene>
    <name evidence="1" type="ORF">MUBE_02040</name>
</gene>
<dbReference type="EMBL" id="QAYL01000001">
    <property type="protein sequence ID" value="RFD27362.1"/>
    <property type="molecule type" value="Genomic_DNA"/>
</dbReference>
<dbReference type="Proteomes" id="UP000258522">
    <property type="component" value="Unassembled WGS sequence"/>
</dbReference>
<dbReference type="AlphaFoldDB" id="A0A3E1HLG5"/>
<accession>A0A3E1HLG5</accession>
<evidence type="ECO:0000313" key="1">
    <source>
        <dbReference type="EMBL" id="RFD27362.1"/>
    </source>
</evidence>
<protein>
    <submittedName>
        <fullName evidence="1">Uncharacterized protein</fullName>
    </submittedName>
</protein>
<comment type="caution">
    <text evidence="1">The sequence shown here is derived from an EMBL/GenBank/DDBJ whole genome shotgun (WGS) entry which is preliminary data.</text>
</comment>
<proteinExistence type="predicted"/>
<evidence type="ECO:0000313" key="2">
    <source>
        <dbReference type="Proteomes" id="UP000258522"/>
    </source>
</evidence>
<keyword evidence="2" id="KW-1185">Reference proteome</keyword>